<feature type="transmembrane region" description="Helical" evidence="2">
    <location>
        <begin position="12"/>
        <end position="34"/>
    </location>
</feature>
<evidence type="ECO:0000256" key="2">
    <source>
        <dbReference type="SAM" id="Phobius"/>
    </source>
</evidence>
<keyword evidence="2" id="KW-1133">Transmembrane helix</keyword>
<dbReference type="InterPro" id="IPR003582">
    <property type="entry name" value="ShKT_dom"/>
</dbReference>
<evidence type="ECO:0000313" key="4">
    <source>
        <dbReference type="EMBL" id="CAD2164917.1"/>
    </source>
</evidence>
<reference evidence="4 5" key="1">
    <citation type="submission" date="2020-08" db="EMBL/GenBank/DDBJ databases">
        <authorList>
            <person name="Koutsovoulos G."/>
            <person name="Danchin GJ E."/>
        </authorList>
    </citation>
    <scope>NUCLEOTIDE SEQUENCE [LARGE SCALE GENOMIC DNA]</scope>
</reference>
<evidence type="ECO:0000256" key="1">
    <source>
        <dbReference type="PROSITE-ProRule" id="PRU01005"/>
    </source>
</evidence>
<evidence type="ECO:0000313" key="5">
    <source>
        <dbReference type="Proteomes" id="UP000580250"/>
    </source>
</evidence>
<feature type="domain" description="ShKT" evidence="3">
    <location>
        <begin position="144"/>
        <end position="175"/>
    </location>
</feature>
<organism evidence="4 5">
    <name type="scientific">Meloidogyne enterolobii</name>
    <name type="common">Root-knot nematode worm</name>
    <name type="synonym">Meloidogyne mayaguensis</name>
    <dbReference type="NCBI Taxonomy" id="390850"/>
    <lineage>
        <taxon>Eukaryota</taxon>
        <taxon>Metazoa</taxon>
        <taxon>Ecdysozoa</taxon>
        <taxon>Nematoda</taxon>
        <taxon>Chromadorea</taxon>
        <taxon>Rhabditida</taxon>
        <taxon>Tylenchina</taxon>
        <taxon>Tylenchomorpha</taxon>
        <taxon>Tylenchoidea</taxon>
        <taxon>Meloidogynidae</taxon>
        <taxon>Meloidogyninae</taxon>
        <taxon>Meloidogyne</taxon>
    </lineage>
</organism>
<dbReference type="PROSITE" id="PS51670">
    <property type="entry name" value="SHKT"/>
    <property type="match status" value="1"/>
</dbReference>
<keyword evidence="2" id="KW-0472">Membrane</keyword>
<comment type="caution">
    <text evidence="4">The sequence shown here is derived from an EMBL/GenBank/DDBJ whole genome shotgun (WGS) entry which is preliminary data.</text>
</comment>
<dbReference type="EMBL" id="CAJEWN010000106">
    <property type="protein sequence ID" value="CAD2164917.1"/>
    <property type="molecule type" value="Genomic_DNA"/>
</dbReference>
<name>A0A6V7USX0_MELEN</name>
<accession>A0A6V7USX0</accession>
<keyword evidence="2" id="KW-0812">Transmembrane</keyword>
<gene>
    <name evidence="4" type="ORF">MENT_LOCUS16847</name>
</gene>
<sequence>MLHIIHFNKFWFLFYFLFLFFSYCQIFNNILVFAQDGVCSSEELNFGPCLPGTPKTCPLTCPLGCHCVENSCWLLSSQFSQNNFWDRINENSQYQQQQPYMGDQQQYGLQNGGQQIGQLNNYLLMLLLLRQQQQMLGGGSSWGCYDQADNCAPFSFLCFYSTNMLNFCPVSCGICPLYNPQFVNQRLLQMLLGGGGGGDGGFGQQQIGGGGNFGGGFLPFGGGLQQGFGGGGLQQPQQQQSPYGSNTIGRIQGFLDQTQGLANSANQALGTIGGSGLNLQTIGQALGQRLGLG</sequence>
<evidence type="ECO:0000259" key="3">
    <source>
        <dbReference type="PROSITE" id="PS51670"/>
    </source>
</evidence>
<dbReference type="AlphaFoldDB" id="A0A6V7USX0"/>
<dbReference type="Proteomes" id="UP000580250">
    <property type="component" value="Unassembled WGS sequence"/>
</dbReference>
<proteinExistence type="predicted"/>
<comment type="caution">
    <text evidence="1">Lacks conserved residue(s) required for the propagation of feature annotation.</text>
</comment>
<protein>
    <recommendedName>
        <fullName evidence="3">ShKT domain-containing protein</fullName>
    </recommendedName>
</protein>